<dbReference type="EMBL" id="CAADIN010000014">
    <property type="protein sequence ID" value="VFR86072.1"/>
    <property type="molecule type" value="Genomic_DNA"/>
</dbReference>
<gene>
    <name evidence="1" type="ORF">ISE1_2697</name>
    <name evidence="2" type="ORF">ISE2_4447</name>
</gene>
<name>A0A484U2U1_9ZZZZ</name>
<evidence type="ECO:0000313" key="2">
    <source>
        <dbReference type="EMBL" id="VFR86072.1"/>
    </source>
</evidence>
<evidence type="ECO:0000313" key="1">
    <source>
        <dbReference type="EMBL" id="VFR81073.1"/>
    </source>
</evidence>
<proteinExistence type="predicted"/>
<protein>
    <submittedName>
        <fullName evidence="1">MOBD protein</fullName>
    </submittedName>
</protein>
<organism evidence="1">
    <name type="scientific">plant metagenome</name>
    <dbReference type="NCBI Taxonomy" id="1297885"/>
    <lineage>
        <taxon>unclassified sequences</taxon>
        <taxon>metagenomes</taxon>
        <taxon>organismal metagenomes</taxon>
    </lineage>
</organism>
<dbReference type="AlphaFoldDB" id="A0A484U2U1"/>
<dbReference type="EMBL" id="CAADIM010000018">
    <property type="protein sequence ID" value="VFR81073.1"/>
    <property type="molecule type" value="Genomic_DNA"/>
</dbReference>
<reference evidence="1" key="1">
    <citation type="submission" date="2019-03" db="EMBL/GenBank/DDBJ databases">
        <authorList>
            <person name="Danneels B."/>
        </authorList>
    </citation>
    <scope>NUCLEOTIDE SEQUENCE</scope>
</reference>
<accession>A0A484U2U1</accession>
<sequence length="179" mass="20757">MYKMYVDELETRLFDLDTADGWIDLVNTCDEHKDHTVVINTAARNNKGVAAYSQTLKNTLKELERELVTFWVINRQRDSVELLKEYMEELPDTRVHVVRNGHYGEEKKFELYNDSKLRKQVEDAGGLSLTFPDLADRVSDGLYSQRLSIRAALETMPIGNRAELQRWRAAAQKMFEATL</sequence>